<dbReference type="Gene3D" id="3.90.79.10">
    <property type="entry name" value="Nucleoside Triphosphate Pyrophosphohydrolase"/>
    <property type="match status" value="1"/>
</dbReference>
<gene>
    <name evidence="4" type="ORF">EJA03_06525</name>
</gene>
<protein>
    <submittedName>
        <fullName evidence="4">NUDIX domain-containing protein</fullName>
    </submittedName>
</protein>
<dbReference type="Pfam" id="PF00293">
    <property type="entry name" value="NUDIX"/>
    <property type="match status" value="1"/>
</dbReference>
<organism evidence="4 5">
    <name type="scientific">Vibrio pectenicida</name>
    <dbReference type="NCBI Taxonomy" id="62763"/>
    <lineage>
        <taxon>Bacteria</taxon>
        <taxon>Pseudomonadati</taxon>
        <taxon>Pseudomonadota</taxon>
        <taxon>Gammaproteobacteria</taxon>
        <taxon>Vibrionales</taxon>
        <taxon>Vibrionaceae</taxon>
        <taxon>Vibrio</taxon>
    </lineage>
</organism>
<evidence type="ECO:0000259" key="3">
    <source>
        <dbReference type="PROSITE" id="PS51462"/>
    </source>
</evidence>
<feature type="domain" description="Nudix hydrolase" evidence="3">
    <location>
        <begin position="3"/>
        <end position="138"/>
    </location>
</feature>
<dbReference type="PROSITE" id="PS51462">
    <property type="entry name" value="NUDIX"/>
    <property type="match status" value="1"/>
</dbReference>
<dbReference type="InterPro" id="IPR000086">
    <property type="entry name" value="NUDIX_hydrolase_dom"/>
</dbReference>
<dbReference type="RefSeq" id="WP_125320434.1">
    <property type="nucleotide sequence ID" value="NZ_AP024889.1"/>
</dbReference>
<dbReference type="OrthoDB" id="9810648at2"/>
<dbReference type="Proteomes" id="UP000269041">
    <property type="component" value="Unassembled WGS sequence"/>
</dbReference>
<evidence type="ECO:0000256" key="2">
    <source>
        <dbReference type="ARBA" id="ARBA00022801"/>
    </source>
</evidence>
<dbReference type="PANTHER" id="PTHR43046:SF16">
    <property type="entry name" value="ADP-RIBOSE PYROPHOSPHATASE YJHB-RELATED"/>
    <property type="match status" value="1"/>
</dbReference>
<keyword evidence="5" id="KW-1185">Reference proteome</keyword>
<reference evidence="4 5" key="1">
    <citation type="submission" date="2018-12" db="EMBL/GenBank/DDBJ databases">
        <title>Genomic taxonomy of the Vibrionaceae family.</title>
        <authorList>
            <person name="Gomez-Gil B."/>
            <person name="Enciso-Ibarra K."/>
        </authorList>
    </citation>
    <scope>NUCLEOTIDE SEQUENCE [LARGE SCALE GENOMIC DNA]</scope>
    <source>
        <strain evidence="4 5">CAIM 594</strain>
    </source>
</reference>
<dbReference type="AlphaFoldDB" id="A0A3R9E132"/>
<comment type="cofactor">
    <cofactor evidence="1">
        <name>Mg(2+)</name>
        <dbReference type="ChEBI" id="CHEBI:18420"/>
    </cofactor>
</comment>
<name>A0A3R9E132_9VIBR</name>
<comment type="caution">
    <text evidence="4">The sequence shown here is derived from an EMBL/GenBank/DDBJ whole genome shotgun (WGS) entry which is preliminary data.</text>
</comment>
<proteinExistence type="predicted"/>
<accession>A0A3R9E132</accession>
<dbReference type="SUPFAM" id="SSF55811">
    <property type="entry name" value="Nudix"/>
    <property type="match status" value="1"/>
</dbReference>
<dbReference type="EMBL" id="RSFA01000020">
    <property type="protein sequence ID" value="RSD31923.1"/>
    <property type="molecule type" value="Genomic_DNA"/>
</dbReference>
<evidence type="ECO:0000313" key="4">
    <source>
        <dbReference type="EMBL" id="RSD31923.1"/>
    </source>
</evidence>
<dbReference type="InterPro" id="IPR015797">
    <property type="entry name" value="NUDIX_hydrolase-like_dom_sf"/>
</dbReference>
<dbReference type="PANTHER" id="PTHR43046">
    <property type="entry name" value="GDP-MANNOSE MANNOSYL HYDROLASE"/>
    <property type="match status" value="1"/>
</dbReference>
<dbReference type="GO" id="GO:0016787">
    <property type="term" value="F:hydrolase activity"/>
    <property type="evidence" value="ECO:0007669"/>
    <property type="project" value="UniProtKB-KW"/>
</dbReference>
<sequence length="160" mass="18569">MKQRIRAAGILIHQQSILLLKVKDFTGEYWVPPGGGLEEGDKSSKACLVREFKEEAGLEIEVGDLVCVREFLETQKNRYHCELFYHVKSYRGEPHLNNLVGLNDEHYIQKVAWVPLSELAEKRIYPKELKHKLLELIDNQEFSTHLGSYVQGEQEEVNYL</sequence>
<evidence type="ECO:0000313" key="5">
    <source>
        <dbReference type="Proteomes" id="UP000269041"/>
    </source>
</evidence>
<keyword evidence="2" id="KW-0378">Hydrolase</keyword>
<evidence type="ECO:0000256" key="1">
    <source>
        <dbReference type="ARBA" id="ARBA00001946"/>
    </source>
</evidence>
<dbReference type="CDD" id="cd18880">
    <property type="entry name" value="NUDIX_ADPRase"/>
    <property type="match status" value="1"/>
</dbReference>